<dbReference type="InterPro" id="IPR035965">
    <property type="entry name" value="PAS-like_dom_sf"/>
</dbReference>
<dbReference type="SUPFAM" id="SSF52172">
    <property type="entry name" value="CheY-like"/>
    <property type="match status" value="1"/>
</dbReference>
<evidence type="ECO:0000256" key="2">
    <source>
        <dbReference type="ARBA" id="ARBA00012438"/>
    </source>
</evidence>
<dbReference type="SMART" id="SM00388">
    <property type="entry name" value="HisKA"/>
    <property type="match status" value="1"/>
</dbReference>
<evidence type="ECO:0000313" key="9">
    <source>
        <dbReference type="EMBL" id="KIG14150.1"/>
    </source>
</evidence>
<gene>
    <name evidence="9" type="ORF">DB30_07076</name>
</gene>
<comment type="caution">
    <text evidence="9">The sequence shown here is derived from an EMBL/GenBank/DDBJ whole genome shotgun (WGS) entry which is preliminary data.</text>
</comment>
<dbReference type="InterPro" id="IPR004358">
    <property type="entry name" value="Sig_transdc_His_kin-like_C"/>
</dbReference>
<feature type="domain" description="PAC" evidence="8">
    <location>
        <begin position="183"/>
        <end position="235"/>
    </location>
</feature>
<dbReference type="Gene3D" id="3.40.50.2300">
    <property type="match status" value="1"/>
</dbReference>
<evidence type="ECO:0000259" key="6">
    <source>
        <dbReference type="PROSITE" id="PS50110"/>
    </source>
</evidence>
<dbReference type="PANTHER" id="PTHR43065:SF42">
    <property type="entry name" value="TWO-COMPONENT SENSOR PPRA"/>
    <property type="match status" value="1"/>
</dbReference>
<feature type="domain" description="Histidine kinase" evidence="5">
    <location>
        <begin position="248"/>
        <end position="471"/>
    </location>
</feature>
<organism evidence="9 10">
    <name type="scientific">Enhygromyxa salina</name>
    <dbReference type="NCBI Taxonomy" id="215803"/>
    <lineage>
        <taxon>Bacteria</taxon>
        <taxon>Pseudomonadati</taxon>
        <taxon>Myxococcota</taxon>
        <taxon>Polyangia</taxon>
        <taxon>Nannocystales</taxon>
        <taxon>Nannocystaceae</taxon>
        <taxon>Enhygromyxa</taxon>
    </lineage>
</organism>
<dbReference type="GO" id="GO:0000155">
    <property type="term" value="F:phosphorelay sensor kinase activity"/>
    <property type="evidence" value="ECO:0007669"/>
    <property type="project" value="InterPro"/>
</dbReference>
<evidence type="ECO:0000259" key="8">
    <source>
        <dbReference type="PROSITE" id="PS50113"/>
    </source>
</evidence>
<accession>A0A0C2CX00</accession>
<dbReference type="EC" id="2.7.13.3" evidence="2"/>
<dbReference type="EMBL" id="JMCC02000078">
    <property type="protein sequence ID" value="KIG14150.1"/>
    <property type="molecule type" value="Genomic_DNA"/>
</dbReference>
<dbReference type="SMART" id="SM00387">
    <property type="entry name" value="HATPase_c"/>
    <property type="match status" value="1"/>
</dbReference>
<evidence type="ECO:0000256" key="3">
    <source>
        <dbReference type="ARBA" id="ARBA00022553"/>
    </source>
</evidence>
<keyword evidence="3 4" id="KW-0597">Phosphoprotein</keyword>
<dbReference type="Gene3D" id="3.30.450.20">
    <property type="entry name" value="PAS domain"/>
    <property type="match status" value="1"/>
</dbReference>
<dbReference type="PROSITE" id="PS50109">
    <property type="entry name" value="HIS_KIN"/>
    <property type="match status" value="1"/>
</dbReference>
<sequence>MDRVEFRIGSGPWERDDAFTRAFALRSGGHDHGGLRVHCEDPTPFLPYVPYIENLAAMLGVILEERRQRELNASHQRELEARVEERTRQLRDEVRDRHAAETQALWEKARAERYLEMAEAIVVELDVQGRIALINKQGCTLLGRTEQELVGADWFSIALPPEARDPVRQVFHEMIAGTTTQAEYYENEIVNHRGERRYVTWHNATRHDDNGVPIGTLSSGRDLTERRLFEERRVQSQKMEAMGTLAGGIAHDFNNLLSAVLGYTELSLMDFGQTQELQTYLQEVLLAANRAKGLVKQILTFSRRSKREVQPVLISELVRETLGMLRSSLPATVTITPTLRATSAVLSDPTEIHQVLMNLCTNAGLAMEHSGGVLGIELDDVDVGPELVIEHPELAIGPHVRLSVSDTGCGIPSHLLERILEPFFTTREGDAGTGMGLSVVHGIVRSCGGALTVHSEVGVGTTFDVYFPAQRQAAARAEQIQGEIPLGTERILFVDDEDYQVALAEETLGRLGYRVRITTSSLQALEIFQLDPEAFDLVITDMTMPGMTGDRLASRLLEIRPGLPIILCTGYDGRLDEPSALALGIRGYALKPIPMVRLATMIRAVLAESGPTRL</sequence>
<dbReference type="SMART" id="SM00448">
    <property type="entry name" value="REC"/>
    <property type="match status" value="1"/>
</dbReference>
<dbReference type="InterPro" id="IPR001789">
    <property type="entry name" value="Sig_transdc_resp-reg_receiver"/>
</dbReference>
<feature type="domain" description="PAS" evidence="7">
    <location>
        <begin position="107"/>
        <end position="178"/>
    </location>
</feature>
<dbReference type="SMART" id="SM00091">
    <property type="entry name" value="PAS"/>
    <property type="match status" value="1"/>
</dbReference>
<evidence type="ECO:0000259" key="7">
    <source>
        <dbReference type="PROSITE" id="PS50112"/>
    </source>
</evidence>
<dbReference type="AlphaFoldDB" id="A0A0C2CX00"/>
<dbReference type="Proteomes" id="UP000031599">
    <property type="component" value="Unassembled WGS sequence"/>
</dbReference>
<dbReference type="InterPro" id="IPR005467">
    <property type="entry name" value="His_kinase_dom"/>
</dbReference>
<evidence type="ECO:0000259" key="5">
    <source>
        <dbReference type="PROSITE" id="PS50109"/>
    </source>
</evidence>
<protein>
    <recommendedName>
        <fullName evidence="2">histidine kinase</fullName>
        <ecNumber evidence="2">2.7.13.3</ecNumber>
    </recommendedName>
</protein>
<proteinExistence type="predicted"/>
<dbReference type="PROSITE" id="PS50112">
    <property type="entry name" value="PAS"/>
    <property type="match status" value="1"/>
</dbReference>
<feature type="modified residue" description="4-aspartylphosphate" evidence="4">
    <location>
        <position position="541"/>
    </location>
</feature>
<dbReference type="PROSITE" id="PS50110">
    <property type="entry name" value="RESPONSE_REGULATORY"/>
    <property type="match status" value="1"/>
</dbReference>
<dbReference type="InterPro" id="IPR036097">
    <property type="entry name" value="HisK_dim/P_sf"/>
</dbReference>
<dbReference type="InterPro" id="IPR000700">
    <property type="entry name" value="PAS-assoc_C"/>
</dbReference>
<dbReference type="NCBIfam" id="TIGR00229">
    <property type="entry name" value="sensory_box"/>
    <property type="match status" value="1"/>
</dbReference>
<dbReference type="Pfam" id="PF00512">
    <property type="entry name" value="HisKA"/>
    <property type="match status" value="1"/>
</dbReference>
<dbReference type="InterPro" id="IPR011006">
    <property type="entry name" value="CheY-like_superfamily"/>
</dbReference>
<dbReference type="InterPro" id="IPR003661">
    <property type="entry name" value="HisK_dim/P_dom"/>
</dbReference>
<dbReference type="SUPFAM" id="SSF47384">
    <property type="entry name" value="Homodimeric domain of signal transducing histidine kinase"/>
    <property type="match status" value="1"/>
</dbReference>
<reference evidence="9 10" key="1">
    <citation type="submission" date="2014-12" db="EMBL/GenBank/DDBJ databases">
        <title>Genome assembly of Enhygromyxa salina DSM 15201.</title>
        <authorList>
            <person name="Sharma G."/>
            <person name="Subramanian S."/>
        </authorList>
    </citation>
    <scope>NUCLEOTIDE SEQUENCE [LARGE SCALE GENOMIC DNA]</scope>
    <source>
        <strain evidence="9 10">DSM 15201</strain>
    </source>
</reference>
<evidence type="ECO:0000256" key="1">
    <source>
        <dbReference type="ARBA" id="ARBA00000085"/>
    </source>
</evidence>
<feature type="domain" description="Response regulatory" evidence="6">
    <location>
        <begin position="490"/>
        <end position="606"/>
    </location>
</feature>
<name>A0A0C2CX00_9BACT</name>
<keyword evidence="9" id="KW-0418">Kinase</keyword>
<dbReference type="PROSITE" id="PS50113">
    <property type="entry name" value="PAC"/>
    <property type="match status" value="1"/>
</dbReference>
<dbReference type="Gene3D" id="1.10.287.130">
    <property type="match status" value="1"/>
</dbReference>
<dbReference type="Gene3D" id="3.30.565.10">
    <property type="entry name" value="Histidine kinase-like ATPase, C-terminal domain"/>
    <property type="match status" value="1"/>
</dbReference>
<dbReference type="PANTHER" id="PTHR43065">
    <property type="entry name" value="SENSOR HISTIDINE KINASE"/>
    <property type="match status" value="1"/>
</dbReference>
<comment type="catalytic activity">
    <reaction evidence="1">
        <text>ATP + protein L-histidine = ADP + protein N-phospho-L-histidine.</text>
        <dbReference type="EC" id="2.7.13.3"/>
    </reaction>
</comment>
<dbReference type="InterPro" id="IPR003594">
    <property type="entry name" value="HATPase_dom"/>
</dbReference>
<keyword evidence="9" id="KW-0808">Transferase</keyword>
<evidence type="ECO:0000313" key="10">
    <source>
        <dbReference type="Proteomes" id="UP000031599"/>
    </source>
</evidence>
<dbReference type="Pfam" id="PF02518">
    <property type="entry name" value="HATPase_c"/>
    <property type="match status" value="1"/>
</dbReference>
<dbReference type="Pfam" id="PF00072">
    <property type="entry name" value="Response_reg"/>
    <property type="match status" value="1"/>
</dbReference>
<dbReference type="CDD" id="cd00130">
    <property type="entry name" value="PAS"/>
    <property type="match status" value="1"/>
</dbReference>
<dbReference type="PRINTS" id="PR00344">
    <property type="entry name" value="BCTRLSENSOR"/>
</dbReference>
<dbReference type="InterPro" id="IPR000014">
    <property type="entry name" value="PAS"/>
</dbReference>
<dbReference type="Pfam" id="PF08448">
    <property type="entry name" value="PAS_4"/>
    <property type="match status" value="1"/>
</dbReference>
<dbReference type="CDD" id="cd00082">
    <property type="entry name" value="HisKA"/>
    <property type="match status" value="1"/>
</dbReference>
<dbReference type="InterPro" id="IPR036890">
    <property type="entry name" value="HATPase_C_sf"/>
</dbReference>
<dbReference type="SUPFAM" id="SSF55874">
    <property type="entry name" value="ATPase domain of HSP90 chaperone/DNA topoisomerase II/histidine kinase"/>
    <property type="match status" value="1"/>
</dbReference>
<dbReference type="SUPFAM" id="SSF55785">
    <property type="entry name" value="PYP-like sensor domain (PAS domain)"/>
    <property type="match status" value="1"/>
</dbReference>
<dbReference type="InterPro" id="IPR013656">
    <property type="entry name" value="PAS_4"/>
</dbReference>
<evidence type="ECO:0000256" key="4">
    <source>
        <dbReference type="PROSITE-ProRule" id="PRU00169"/>
    </source>
</evidence>